<dbReference type="RefSeq" id="WP_355397099.1">
    <property type="nucleotide sequence ID" value="NZ_JBEXPZ010000017.1"/>
</dbReference>
<accession>A0ABV2UZL8</accession>
<evidence type="ECO:0000313" key="2">
    <source>
        <dbReference type="EMBL" id="MET9845884.1"/>
    </source>
</evidence>
<proteinExistence type="predicted"/>
<protein>
    <submittedName>
        <fullName evidence="2">Uncharacterized protein</fullName>
    </submittedName>
</protein>
<feature type="region of interest" description="Disordered" evidence="1">
    <location>
        <begin position="35"/>
        <end position="59"/>
    </location>
</feature>
<organism evidence="2 3">
    <name type="scientific">Streptomyces ossamyceticus</name>
    <dbReference type="NCBI Taxonomy" id="249581"/>
    <lineage>
        <taxon>Bacteria</taxon>
        <taxon>Bacillati</taxon>
        <taxon>Actinomycetota</taxon>
        <taxon>Actinomycetes</taxon>
        <taxon>Kitasatosporales</taxon>
        <taxon>Streptomycetaceae</taxon>
        <taxon>Streptomyces</taxon>
    </lineage>
</organism>
<evidence type="ECO:0000313" key="3">
    <source>
        <dbReference type="Proteomes" id="UP001550210"/>
    </source>
</evidence>
<dbReference type="EMBL" id="JBEXPZ010000017">
    <property type="protein sequence ID" value="MET9845884.1"/>
    <property type="molecule type" value="Genomic_DNA"/>
</dbReference>
<reference evidence="2 3" key="1">
    <citation type="submission" date="2024-06" db="EMBL/GenBank/DDBJ databases">
        <title>The Natural Products Discovery Center: Release of the First 8490 Sequenced Strains for Exploring Actinobacteria Biosynthetic Diversity.</title>
        <authorList>
            <person name="Kalkreuter E."/>
            <person name="Kautsar S.A."/>
            <person name="Yang D."/>
            <person name="Bader C.D."/>
            <person name="Teijaro C.N."/>
            <person name="Fluegel L."/>
            <person name="Davis C.M."/>
            <person name="Simpson J.R."/>
            <person name="Lauterbach L."/>
            <person name="Steele A.D."/>
            <person name="Gui C."/>
            <person name="Meng S."/>
            <person name="Li G."/>
            <person name="Viehrig K."/>
            <person name="Ye F."/>
            <person name="Su P."/>
            <person name="Kiefer A.F."/>
            <person name="Nichols A."/>
            <person name="Cepeda A.J."/>
            <person name="Yan W."/>
            <person name="Fan B."/>
            <person name="Jiang Y."/>
            <person name="Adhikari A."/>
            <person name="Zheng C.-J."/>
            <person name="Schuster L."/>
            <person name="Cowan T.M."/>
            <person name="Smanski M.J."/>
            <person name="Chevrette M.G."/>
            <person name="De Carvalho L.P.S."/>
            <person name="Shen B."/>
        </authorList>
    </citation>
    <scope>NUCLEOTIDE SEQUENCE [LARGE SCALE GENOMIC DNA]</scope>
    <source>
        <strain evidence="2 3">NPDC006434</strain>
    </source>
</reference>
<sequence length="59" mass="6212">MQLTALEDLQGACDVEALHAVEEDDQDCAHVSILGSQGEGRNDEYPTFPAIGRGPGGAR</sequence>
<comment type="caution">
    <text evidence="2">The sequence shown here is derived from an EMBL/GenBank/DDBJ whole genome shotgun (WGS) entry which is preliminary data.</text>
</comment>
<gene>
    <name evidence="2" type="ORF">ABZZ21_15140</name>
</gene>
<evidence type="ECO:0000256" key="1">
    <source>
        <dbReference type="SAM" id="MobiDB-lite"/>
    </source>
</evidence>
<dbReference type="Proteomes" id="UP001550210">
    <property type="component" value="Unassembled WGS sequence"/>
</dbReference>
<keyword evidence="3" id="KW-1185">Reference proteome</keyword>
<name>A0ABV2UZL8_9ACTN</name>